<dbReference type="AlphaFoldDB" id="A0AAW5V2Q6"/>
<accession>A0AAW5V2Q6</accession>
<reference evidence="1" key="1">
    <citation type="submission" date="2022-11" db="EMBL/GenBank/DDBJ databases">
        <title>Genomic repertoires linked with pathogenic potency of arthritogenic Prevotella copri isolated from the gut of rheumatoid arthritis patients.</title>
        <authorList>
            <person name="Nii T."/>
            <person name="Maeda Y."/>
            <person name="Motooka D."/>
            <person name="Naito M."/>
            <person name="Matsumoto Y."/>
            <person name="Ogawa T."/>
            <person name="Oguro-Igashira E."/>
            <person name="Kishikawa T."/>
            <person name="Yamashita M."/>
            <person name="Koizumi S."/>
            <person name="Kurakawa T."/>
            <person name="Okumura R."/>
            <person name="Kayama H."/>
            <person name="Murakami M."/>
            <person name="Sakaguchi T."/>
            <person name="Das B."/>
            <person name="Nakamura S."/>
            <person name="Okada Y."/>
            <person name="Kumanogoh A."/>
            <person name="Takeda K."/>
        </authorList>
    </citation>
    <scope>NUCLEOTIDE SEQUENCE</scope>
    <source>
        <strain evidence="1">RA-N001-16</strain>
    </source>
</reference>
<evidence type="ECO:0000313" key="2">
    <source>
        <dbReference type="Proteomes" id="UP001209476"/>
    </source>
</evidence>
<dbReference type="EMBL" id="JAPDUM010000001">
    <property type="protein sequence ID" value="MCW4165222.1"/>
    <property type="molecule type" value="Genomic_DNA"/>
</dbReference>
<dbReference type="RefSeq" id="WP_264911483.1">
    <property type="nucleotide sequence ID" value="NZ_JAPDUL010000001.1"/>
</dbReference>
<proteinExistence type="predicted"/>
<protein>
    <submittedName>
        <fullName evidence="1">DUF3825 domain-containing protein</fullName>
    </submittedName>
</protein>
<gene>
    <name evidence="1" type="ORF">ONS98_08330</name>
</gene>
<name>A0AAW5V2Q6_9BACT</name>
<dbReference type="Proteomes" id="UP001209476">
    <property type="component" value="Unassembled WGS sequence"/>
</dbReference>
<evidence type="ECO:0000313" key="1">
    <source>
        <dbReference type="EMBL" id="MCW4165222.1"/>
    </source>
</evidence>
<organism evidence="1 2">
    <name type="scientific">Segatella copri</name>
    <dbReference type="NCBI Taxonomy" id="165179"/>
    <lineage>
        <taxon>Bacteria</taxon>
        <taxon>Pseudomonadati</taxon>
        <taxon>Bacteroidota</taxon>
        <taxon>Bacteroidia</taxon>
        <taxon>Bacteroidales</taxon>
        <taxon>Prevotellaceae</taxon>
        <taxon>Segatella</taxon>
    </lineage>
</organism>
<sequence>MKLTDFENTYLRIEGGKYNFNPCVISLFHTLLQKVEKDPYRQWTHDLLRNYVNATFQLCKTLSSVTDKYINLYDSEDNTLRVFFTGLYTPKTYKGVRNGLYFVGNDSDGFNVMTTKEFVEKYGKNVLEKINCRDSFENELVCNEDLKLENIIFPKAPMKTDTASELLATGESAEREKTAGKRWLHLLIDGIDNLPNDFLKSFFNIPRKNEINYEKLRYRIKNDKDSFKYYQQIIIETINEQICNIQNLPIIYYINPTEYLNEDKDKETVTYKYNYLLPMYLQNSEKPDFCIVLTKIKNTEGDWEPVTSLNMDEVYCDIRVFGKDAIERVRDWW</sequence>
<comment type="caution">
    <text evidence="1">The sequence shown here is derived from an EMBL/GenBank/DDBJ whole genome shotgun (WGS) entry which is preliminary data.</text>
</comment>